<dbReference type="Pfam" id="PF00249">
    <property type="entry name" value="Myb_DNA-binding"/>
    <property type="match status" value="1"/>
</dbReference>
<organism evidence="6">
    <name type="scientific">Sesamum radiatum</name>
    <name type="common">Black benniseed</name>
    <dbReference type="NCBI Taxonomy" id="300843"/>
    <lineage>
        <taxon>Eukaryota</taxon>
        <taxon>Viridiplantae</taxon>
        <taxon>Streptophyta</taxon>
        <taxon>Embryophyta</taxon>
        <taxon>Tracheophyta</taxon>
        <taxon>Spermatophyta</taxon>
        <taxon>Magnoliopsida</taxon>
        <taxon>eudicotyledons</taxon>
        <taxon>Gunneridae</taxon>
        <taxon>Pentapetalae</taxon>
        <taxon>asterids</taxon>
        <taxon>lamiids</taxon>
        <taxon>Lamiales</taxon>
        <taxon>Pedaliaceae</taxon>
        <taxon>Sesamum</taxon>
    </lineage>
</organism>
<feature type="compositionally biased region" description="Basic residues" evidence="3">
    <location>
        <begin position="29"/>
        <end position="38"/>
    </location>
</feature>
<reference evidence="6" key="2">
    <citation type="journal article" date="2024" name="Plant">
        <title>Genomic evolution and insights into agronomic trait innovations of Sesamum species.</title>
        <authorList>
            <person name="Miao H."/>
            <person name="Wang L."/>
            <person name="Qu L."/>
            <person name="Liu H."/>
            <person name="Sun Y."/>
            <person name="Le M."/>
            <person name="Wang Q."/>
            <person name="Wei S."/>
            <person name="Zheng Y."/>
            <person name="Lin W."/>
            <person name="Duan Y."/>
            <person name="Cao H."/>
            <person name="Xiong S."/>
            <person name="Wang X."/>
            <person name="Wei L."/>
            <person name="Li C."/>
            <person name="Ma Q."/>
            <person name="Ju M."/>
            <person name="Zhao R."/>
            <person name="Li G."/>
            <person name="Mu C."/>
            <person name="Tian Q."/>
            <person name="Mei H."/>
            <person name="Zhang T."/>
            <person name="Gao T."/>
            <person name="Zhang H."/>
        </authorList>
    </citation>
    <scope>NUCLEOTIDE SEQUENCE</scope>
    <source>
        <strain evidence="6">G02</strain>
    </source>
</reference>
<dbReference type="GO" id="GO:0000981">
    <property type="term" value="F:DNA-binding transcription factor activity, RNA polymerase II-specific"/>
    <property type="evidence" value="ECO:0007669"/>
    <property type="project" value="TreeGrafter"/>
</dbReference>
<dbReference type="PROSITE" id="PS51294">
    <property type="entry name" value="HTH_MYB"/>
    <property type="match status" value="2"/>
</dbReference>
<dbReference type="Gene3D" id="1.10.10.60">
    <property type="entry name" value="Homeodomain-like"/>
    <property type="match status" value="2"/>
</dbReference>
<feature type="domain" description="HTH myb-type" evidence="5">
    <location>
        <begin position="70"/>
        <end position="96"/>
    </location>
</feature>
<dbReference type="GO" id="GO:0000978">
    <property type="term" value="F:RNA polymerase II cis-regulatory region sequence-specific DNA binding"/>
    <property type="evidence" value="ECO:0007669"/>
    <property type="project" value="TreeGrafter"/>
</dbReference>
<gene>
    <name evidence="6" type="ORF">Sradi_4057100</name>
</gene>
<evidence type="ECO:0000259" key="4">
    <source>
        <dbReference type="PROSITE" id="PS50090"/>
    </source>
</evidence>
<dbReference type="CDD" id="cd00167">
    <property type="entry name" value="SANT"/>
    <property type="match status" value="2"/>
</dbReference>
<dbReference type="InterPro" id="IPR009057">
    <property type="entry name" value="Homeodomain-like_sf"/>
</dbReference>
<dbReference type="SUPFAM" id="SSF46689">
    <property type="entry name" value="Homeodomain-like"/>
    <property type="match status" value="1"/>
</dbReference>
<evidence type="ECO:0000256" key="2">
    <source>
        <dbReference type="ARBA" id="ARBA00023242"/>
    </source>
</evidence>
<feature type="region of interest" description="Disordered" evidence="3">
    <location>
        <begin position="1"/>
        <end position="42"/>
    </location>
</feature>
<comment type="caution">
    <text evidence="6">The sequence shown here is derived from an EMBL/GenBank/DDBJ whole genome shotgun (WGS) entry which is preliminary data.</text>
</comment>
<dbReference type="PANTHER" id="PTHR45614">
    <property type="entry name" value="MYB PROTEIN-RELATED"/>
    <property type="match status" value="1"/>
</dbReference>
<dbReference type="PANTHER" id="PTHR45614:SF285">
    <property type="entry name" value="TRANSCRIPTION FACTOR MYB98"/>
    <property type="match status" value="1"/>
</dbReference>
<dbReference type="AlphaFoldDB" id="A0AAW2PIP3"/>
<dbReference type="EMBL" id="JACGWJ010000017">
    <property type="protein sequence ID" value="KAL0356102.1"/>
    <property type="molecule type" value="Genomic_DNA"/>
</dbReference>
<name>A0AAW2PIP3_SESRA</name>
<feature type="domain" description="Myb-like" evidence="4">
    <location>
        <begin position="100"/>
        <end position="142"/>
    </location>
</feature>
<reference evidence="6" key="1">
    <citation type="submission" date="2020-06" db="EMBL/GenBank/DDBJ databases">
        <authorList>
            <person name="Li T."/>
            <person name="Hu X."/>
            <person name="Zhang T."/>
            <person name="Song X."/>
            <person name="Zhang H."/>
            <person name="Dai N."/>
            <person name="Sheng W."/>
            <person name="Hou X."/>
            <person name="Wei L."/>
        </authorList>
    </citation>
    <scope>NUCLEOTIDE SEQUENCE</scope>
    <source>
        <strain evidence="6">G02</strain>
        <tissue evidence="6">Leaf</tissue>
    </source>
</reference>
<dbReference type="InterPro" id="IPR017930">
    <property type="entry name" value="Myb_dom"/>
</dbReference>
<dbReference type="InterPro" id="IPR001005">
    <property type="entry name" value="SANT/Myb"/>
</dbReference>
<evidence type="ECO:0000259" key="5">
    <source>
        <dbReference type="PROSITE" id="PS51294"/>
    </source>
</evidence>
<comment type="subcellular location">
    <subcellularLocation>
        <location evidence="1">Nucleus</location>
    </subcellularLocation>
</comment>
<dbReference type="GO" id="GO:0005634">
    <property type="term" value="C:nucleus"/>
    <property type="evidence" value="ECO:0007669"/>
    <property type="project" value="UniProtKB-SubCell"/>
</dbReference>
<dbReference type="SMART" id="SM00717">
    <property type="entry name" value="SANT"/>
    <property type="match status" value="2"/>
</dbReference>
<dbReference type="InterPro" id="IPR050560">
    <property type="entry name" value="MYB_TF"/>
</dbReference>
<evidence type="ECO:0000256" key="3">
    <source>
        <dbReference type="SAM" id="MobiDB-lite"/>
    </source>
</evidence>
<sequence length="142" mass="16356">MRRSRNSNHKNNDKSSHESGSVLSTNKNSARRRKKSKSTKGQWTIEGDSLLLDFQALDPSCGEIWSEEMSHIAQMLKGRIRKMCRERWHNHLRPHIKVGIKNLLKDLWTEEDDRILVEALAEVGNKWAEIAKRLPGGTENSI</sequence>
<accession>A0AAW2PIP3</accession>
<protein>
    <submittedName>
        <fullName evidence="6">Transcription factor</fullName>
    </submittedName>
</protein>
<evidence type="ECO:0000313" key="6">
    <source>
        <dbReference type="EMBL" id="KAL0356102.1"/>
    </source>
</evidence>
<dbReference type="PROSITE" id="PS50090">
    <property type="entry name" value="MYB_LIKE"/>
    <property type="match status" value="2"/>
</dbReference>
<feature type="domain" description="HTH myb-type" evidence="5">
    <location>
        <begin position="100"/>
        <end position="142"/>
    </location>
</feature>
<feature type="domain" description="Myb-like" evidence="4">
    <location>
        <begin position="35"/>
        <end position="92"/>
    </location>
</feature>
<keyword evidence="2" id="KW-0539">Nucleus</keyword>
<proteinExistence type="predicted"/>
<evidence type="ECO:0000256" key="1">
    <source>
        <dbReference type="ARBA" id="ARBA00004123"/>
    </source>
</evidence>